<keyword evidence="1" id="KW-0812">Transmembrane</keyword>
<dbReference type="PANTHER" id="PTHR34989">
    <property type="entry name" value="PROTEIN HDED"/>
    <property type="match status" value="1"/>
</dbReference>
<feature type="transmembrane region" description="Helical" evidence="1">
    <location>
        <begin position="147"/>
        <end position="167"/>
    </location>
</feature>
<evidence type="ECO:0000256" key="1">
    <source>
        <dbReference type="SAM" id="Phobius"/>
    </source>
</evidence>
<dbReference type="AlphaFoldDB" id="A0A1E5G9Z8"/>
<keyword evidence="1" id="KW-1133">Transmembrane helix</keyword>
<dbReference type="InterPro" id="IPR052712">
    <property type="entry name" value="Acid_resist_chaperone_HdeD"/>
</dbReference>
<feature type="transmembrane region" description="Helical" evidence="1">
    <location>
        <begin position="65"/>
        <end position="83"/>
    </location>
</feature>
<feature type="transmembrane region" description="Helical" evidence="1">
    <location>
        <begin position="121"/>
        <end position="141"/>
    </location>
</feature>
<proteinExistence type="predicted"/>
<organism evidence="2 3">
    <name type="scientific">Enterococcus ureasiticus</name>
    <dbReference type="NCBI Taxonomy" id="903984"/>
    <lineage>
        <taxon>Bacteria</taxon>
        <taxon>Bacillati</taxon>
        <taxon>Bacillota</taxon>
        <taxon>Bacilli</taxon>
        <taxon>Lactobacillales</taxon>
        <taxon>Enterococcaceae</taxon>
        <taxon>Enterococcus</taxon>
    </lineage>
</organism>
<reference evidence="3" key="1">
    <citation type="submission" date="2016-09" db="EMBL/GenBank/DDBJ databases">
        <authorList>
            <person name="Gulvik C.A."/>
        </authorList>
    </citation>
    <scope>NUCLEOTIDE SEQUENCE [LARGE SCALE GENOMIC DNA]</scope>
    <source>
        <strain evidence="3">DSM 23328</strain>
    </source>
</reference>
<dbReference type="Proteomes" id="UP000094068">
    <property type="component" value="Unassembled WGS sequence"/>
</dbReference>
<evidence type="ECO:0008006" key="4">
    <source>
        <dbReference type="Google" id="ProtNLM"/>
    </source>
</evidence>
<comment type="caution">
    <text evidence="2">The sequence shown here is derived from an EMBL/GenBank/DDBJ whole genome shotgun (WGS) entry which is preliminary data.</text>
</comment>
<gene>
    <name evidence="2" type="ORF">BCR21_14320</name>
</gene>
<dbReference type="PANTHER" id="PTHR34989:SF1">
    <property type="entry name" value="PROTEIN HDED"/>
    <property type="match status" value="1"/>
</dbReference>
<dbReference type="EMBL" id="MIJZ01000016">
    <property type="protein sequence ID" value="OEG09523.1"/>
    <property type="molecule type" value="Genomic_DNA"/>
</dbReference>
<evidence type="ECO:0000313" key="3">
    <source>
        <dbReference type="Proteomes" id="UP000094068"/>
    </source>
</evidence>
<keyword evidence="1" id="KW-0472">Membrane</keyword>
<feature type="transmembrane region" description="Helical" evidence="1">
    <location>
        <begin position="89"/>
        <end position="109"/>
    </location>
</feature>
<dbReference type="RefSeq" id="WP_069647201.1">
    <property type="nucleotide sequence ID" value="NZ_MIJZ01000016.1"/>
</dbReference>
<dbReference type="GO" id="GO:0005886">
    <property type="term" value="C:plasma membrane"/>
    <property type="evidence" value="ECO:0007669"/>
    <property type="project" value="TreeGrafter"/>
</dbReference>
<accession>A0A1E5G9Z8</accession>
<dbReference type="Pfam" id="PF03729">
    <property type="entry name" value="DUF308"/>
    <property type="match status" value="1"/>
</dbReference>
<feature type="transmembrane region" description="Helical" evidence="1">
    <location>
        <begin position="33"/>
        <end position="53"/>
    </location>
</feature>
<dbReference type="OrthoDB" id="2456403at2"/>
<protein>
    <recommendedName>
        <fullName evidence="4">Acid-resistance membrane protein</fullName>
    </recommendedName>
</protein>
<feature type="transmembrane region" description="Helical" evidence="1">
    <location>
        <begin position="7"/>
        <end position="27"/>
    </location>
</feature>
<dbReference type="InterPro" id="IPR005325">
    <property type="entry name" value="DUF308_memb"/>
</dbReference>
<sequence length="170" mass="18911">MTTERKFSAKYFIIGLLFTGISIIAFQNPADDIAALVIFASILTIGKGLFGLFTRNQNTEIKNKFAHMLISIVDLLIGIFFLSHLALGMVVSPFVFAIWFICDSVGYLANKDVAKQISESYYWFSLVINILGIIIGIMLFFNPLVSVLTLAFLVGFYLLLTGINYLIAAF</sequence>
<evidence type="ECO:0000313" key="2">
    <source>
        <dbReference type="EMBL" id="OEG09523.1"/>
    </source>
</evidence>
<keyword evidence="3" id="KW-1185">Reference proteome</keyword>
<dbReference type="STRING" id="903984.BCR21_14320"/>
<name>A0A1E5G9Z8_9ENTE</name>